<dbReference type="InterPro" id="IPR024370">
    <property type="entry name" value="PBP_domain"/>
</dbReference>
<dbReference type="SUPFAM" id="SSF53850">
    <property type="entry name" value="Periplasmic binding protein-like II"/>
    <property type="match status" value="1"/>
</dbReference>
<evidence type="ECO:0000313" key="4">
    <source>
        <dbReference type="EMBL" id="BDI05314.1"/>
    </source>
</evidence>
<feature type="domain" description="HTH lysR-type" evidence="2">
    <location>
        <begin position="29"/>
        <end position="83"/>
    </location>
</feature>
<evidence type="ECO:0000259" key="2">
    <source>
        <dbReference type="Pfam" id="PF00126"/>
    </source>
</evidence>
<gene>
    <name evidence="4" type="ORF">CATMQ487_22840</name>
</gene>
<dbReference type="Proteomes" id="UP001057498">
    <property type="component" value="Chromosome"/>
</dbReference>
<dbReference type="EMBL" id="AP025730">
    <property type="protein sequence ID" value="BDI05314.1"/>
    <property type="molecule type" value="Genomic_DNA"/>
</dbReference>
<dbReference type="RefSeq" id="WP_251973358.1">
    <property type="nucleotide sequence ID" value="NZ_AP025730.1"/>
</dbReference>
<dbReference type="InterPro" id="IPR000847">
    <property type="entry name" value="LysR_HTH_N"/>
</dbReference>
<dbReference type="PANTHER" id="PTHR38431:SF1">
    <property type="entry name" value="BLL2305 PROTEIN"/>
    <property type="match status" value="1"/>
</dbReference>
<evidence type="ECO:0000256" key="1">
    <source>
        <dbReference type="SAM" id="MobiDB-lite"/>
    </source>
</evidence>
<name>A0ABN6PMU4_9BURK</name>
<feature type="region of interest" description="Disordered" evidence="1">
    <location>
        <begin position="377"/>
        <end position="396"/>
    </location>
</feature>
<dbReference type="PANTHER" id="PTHR38431">
    <property type="entry name" value="BLL2305 PROTEIN"/>
    <property type="match status" value="1"/>
</dbReference>
<dbReference type="Gene3D" id="1.10.10.10">
    <property type="entry name" value="Winged helix-like DNA-binding domain superfamily/Winged helix DNA-binding domain"/>
    <property type="match status" value="1"/>
</dbReference>
<dbReference type="SUPFAM" id="SSF46785">
    <property type="entry name" value="Winged helix' DNA-binding domain"/>
    <property type="match status" value="1"/>
</dbReference>
<organism evidence="4 5">
    <name type="scientific">Sphaerotilus microaerophilus</name>
    <dbReference type="NCBI Taxonomy" id="2914710"/>
    <lineage>
        <taxon>Bacteria</taxon>
        <taxon>Pseudomonadati</taxon>
        <taxon>Pseudomonadota</taxon>
        <taxon>Betaproteobacteria</taxon>
        <taxon>Burkholderiales</taxon>
        <taxon>Sphaerotilaceae</taxon>
        <taxon>Sphaerotilus</taxon>
    </lineage>
</organism>
<sequence length="396" mass="43118">MKARGVHLQYRFETEGQRGAEVYNPLFDLLSAVREHGSIQHAAKAVGASYRHVWGQLKHWEEVLGEPLITWTQGQPSRLTPFADRLLWAEKRARTRLTPHIEALRAELERVLSEALDGSQHVLTIYASHDLALPLLRELASQQQRLHIELRFAGSVDALRALAEGRCLVAGFHVPPLEDSAQVFGPALKPLLKPGRHKLIGCVRRRQGLMLRKGNPLGIGSLADLARPVAGGPPLRFINRQAGSGTRLLLDHLLGEAGLTPGDLPGYHADAEDSHMAVAASIASGVGDVGMGIEAAARHFGLDFVPLMAEDYHLVCLKDALEHPAVVKLREALASPAWQEQLASLPGYEGSHSGEVLSLIRALPWWHFRVPRHGQGEAGAAMAEPMGDEGVDEGDD</sequence>
<dbReference type="InterPro" id="IPR036388">
    <property type="entry name" value="WH-like_DNA-bd_sf"/>
</dbReference>
<dbReference type="Pfam" id="PF00126">
    <property type="entry name" value="HTH_1"/>
    <property type="match status" value="1"/>
</dbReference>
<dbReference type="Pfam" id="PF12727">
    <property type="entry name" value="PBP_like"/>
    <property type="match status" value="1"/>
</dbReference>
<evidence type="ECO:0000313" key="5">
    <source>
        <dbReference type="Proteomes" id="UP001057498"/>
    </source>
</evidence>
<reference evidence="4" key="1">
    <citation type="submission" date="2022-04" db="EMBL/GenBank/DDBJ databases">
        <title>Whole genome sequence of Sphaerotilus sp. FB-5.</title>
        <authorList>
            <person name="Takeda M."/>
            <person name="Narihara S."/>
            <person name="Akimoto M."/>
            <person name="Akimoto R."/>
            <person name="Nishiyashiki S."/>
            <person name="Murakami T."/>
        </authorList>
    </citation>
    <scope>NUCLEOTIDE SEQUENCE</scope>
    <source>
        <strain evidence="4">FB-5</strain>
    </source>
</reference>
<dbReference type="InterPro" id="IPR036390">
    <property type="entry name" value="WH_DNA-bd_sf"/>
</dbReference>
<keyword evidence="5" id="KW-1185">Reference proteome</keyword>
<feature type="compositionally biased region" description="Acidic residues" evidence="1">
    <location>
        <begin position="386"/>
        <end position="396"/>
    </location>
</feature>
<evidence type="ECO:0000259" key="3">
    <source>
        <dbReference type="Pfam" id="PF12727"/>
    </source>
</evidence>
<accession>A0ABN6PMU4</accession>
<feature type="domain" description="PBP" evidence="3">
    <location>
        <begin position="137"/>
        <end position="333"/>
    </location>
</feature>
<protein>
    <submittedName>
        <fullName evidence="4">LysR family transcriptional regulator</fullName>
    </submittedName>
</protein>
<proteinExistence type="predicted"/>